<evidence type="ECO:0000256" key="1">
    <source>
        <dbReference type="SAM" id="SignalP"/>
    </source>
</evidence>
<sequence length="661" mass="71685">MRLSCLSLFVISSFVNAQPPLNSESQLETVNTQYTARVLQEVTELQDIPAVAHEPVLTDEPNSPIHDPATAEDAAQPVVSLPTANYDLMLIGGGLATCSSMSAASCVENTTFNELAKTANRYLLHPSTIQLLANAEIFSEARRDLQPQLVSLFSALQQKTPQPISEQQLIALWRAETESESSPQSGETLWQALSERELNAVLDYLEVPTLSTDGKYRLTEQVDLAHTADTESAMLYRQFVQLAAEKAVTKGRTQPKILIVTASSRDPFAAVDFYVDVFRQAGADAQWLPLTAAMQRALSEKNCDALPQYLAQLHGSYRREQIYADLFANKQQLCNKGSQAIVALMADADGIFFNGGDQSLTYLALRQQDGLATPELLALVESIKQKRLIVGGTSAGTAVMSGNQFTPEAALPIPMITNGDSYHALQYGAKAAMPPWPGCRTEARCPEQMSERQLTFTAAGGLGLFPLGILDTHFAERGRQARLLVLQQATQTPLGFGIDEATALLVDLGFKQEGQLEEQIQGETASQTEGQLERIVQLAATGAGEVYISALQPDASATQLLAQTYSLTTGDTAYFQQGTLTLIPAADKTPLTNTASPLQSKSPLFSRDHYRSLSHSLCHSNFAAATISEPPYLIRVSKDAPCLQAANGKLTTTQRLRISTE</sequence>
<dbReference type="RefSeq" id="WP_189480698.1">
    <property type="nucleotide sequence ID" value="NZ_BMYR01000002.1"/>
</dbReference>
<dbReference type="PANTHER" id="PTHR36175:SF1">
    <property type="entry name" value="CYANOPHYCINASE"/>
    <property type="match status" value="1"/>
</dbReference>
<organism evidence="2 3">
    <name type="scientific">Alishewanella tabrizica</name>
    <dbReference type="NCBI Taxonomy" id="671278"/>
    <lineage>
        <taxon>Bacteria</taxon>
        <taxon>Pseudomonadati</taxon>
        <taxon>Pseudomonadota</taxon>
        <taxon>Gammaproteobacteria</taxon>
        <taxon>Alteromonadales</taxon>
        <taxon>Alteromonadaceae</taxon>
        <taxon>Alishewanella</taxon>
    </lineage>
</organism>
<dbReference type="EMBL" id="BMYR01000002">
    <property type="protein sequence ID" value="GGW54035.1"/>
    <property type="molecule type" value="Genomic_DNA"/>
</dbReference>
<gene>
    <name evidence="2" type="ORF">GCM10008111_07810</name>
</gene>
<accession>A0ABQ2WGT7</accession>
<protein>
    <recommendedName>
        <fullName evidence="4">Cyanophycinase</fullName>
    </recommendedName>
</protein>
<feature type="signal peptide" evidence="1">
    <location>
        <begin position="1"/>
        <end position="17"/>
    </location>
</feature>
<dbReference type="Gene3D" id="3.40.50.880">
    <property type="match status" value="1"/>
</dbReference>
<evidence type="ECO:0008006" key="4">
    <source>
        <dbReference type="Google" id="ProtNLM"/>
    </source>
</evidence>
<feature type="chain" id="PRO_5046732256" description="Cyanophycinase" evidence="1">
    <location>
        <begin position="18"/>
        <end position="661"/>
    </location>
</feature>
<dbReference type="CDD" id="cd03145">
    <property type="entry name" value="GAT1_cyanophycinase"/>
    <property type="match status" value="1"/>
</dbReference>
<name>A0ABQ2WGT7_9ALTE</name>
<comment type="caution">
    <text evidence="2">The sequence shown here is derived from an EMBL/GenBank/DDBJ whole genome shotgun (WGS) entry which is preliminary data.</text>
</comment>
<dbReference type="InterPro" id="IPR029062">
    <property type="entry name" value="Class_I_gatase-like"/>
</dbReference>
<proteinExistence type="predicted"/>
<evidence type="ECO:0000313" key="3">
    <source>
        <dbReference type="Proteomes" id="UP000634667"/>
    </source>
</evidence>
<keyword evidence="1" id="KW-0732">Signal</keyword>
<dbReference type="PANTHER" id="PTHR36175">
    <property type="entry name" value="CYANOPHYCINASE"/>
    <property type="match status" value="1"/>
</dbReference>
<dbReference type="Proteomes" id="UP000634667">
    <property type="component" value="Unassembled WGS sequence"/>
</dbReference>
<dbReference type="SUPFAM" id="SSF52317">
    <property type="entry name" value="Class I glutamine amidotransferase-like"/>
    <property type="match status" value="1"/>
</dbReference>
<reference evidence="3" key="1">
    <citation type="journal article" date="2019" name="Int. J. Syst. Evol. Microbiol.">
        <title>The Global Catalogue of Microorganisms (GCM) 10K type strain sequencing project: providing services to taxonomists for standard genome sequencing and annotation.</title>
        <authorList>
            <consortium name="The Broad Institute Genomics Platform"/>
            <consortium name="The Broad Institute Genome Sequencing Center for Infectious Disease"/>
            <person name="Wu L."/>
            <person name="Ma J."/>
        </authorList>
    </citation>
    <scope>NUCLEOTIDE SEQUENCE [LARGE SCALE GENOMIC DNA]</scope>
    <source>
        <strain evidence="3">KCTC 23723</strain>
    </source>
</reference>
<keyword evidence="3" id="KW-1185">Reference proteome</keyword>
<evidence type="ECO:0000313" key="2">
    <source>
        <dbReference type="EMBL" id="GGW54035.1"/>
    </source>
</evidence>